<dbReference type="Proteomes" id="UP000095597">
    <property type="component" value="Unassembled WGS sequence"/>
</dbReference>
<dbReference type="CDD" id="cd20736">
    <property type="entry name" value="PoNe_Nuclease"/>
    <property type="match status" value="1"/>
</dbReference>
<sequence>MAGSKRGQRRNNRETGSYYERMAGVYLTEKGYEILEYNYWCRLGEIDIIARDGDYLVFCEVKYRVDDRKGTPAEAVDYAKQRVISKSALYYMTVNGIDEIPCRFDVVSIEDDRIILYQNAFDYVEI</sequence>
<dbReference type="PANTHER" id="PTHR34039:SF1">
    <property type="entry name" value="UPF0102 PROTEIN YRAN"/>
    <property type="match status" value="1"/>
</dbReference>
<dbReference type="PANTHER" id="PTHR34039">
    <property type="entry name" value="UPF0102 PROTEIN YRAN"/>
    <property type="match status" value="1"/>
</dbReference>
<proteinExistence type="inferred from homology"/>
<dbReference type="HAMAP" id="MF_00048">
    <property type="entry name" value="UPF0102"/>
    <property type="match status" value="1"/>
</dbReference>
<dbReference type="GO" id="GO:0003676">
    <property type="term" value="F:nucleic acid binding"/>
    <property type="evidence" value="ECO:0007669"/>
    <property type="project" value="InterPro"/>
</dbReference>
<evidence type="ECO:0000313" key="3">
    <source>
        <dbReference type="EMBL" id="CUM95016.1"/>
    </source>
</evidence>
<dbReference type="Pfam" id="PF02021">
    <property type="entry name" value="UPF0102"/>
    <property type="match status" value="1"/>
</dbReference>
<organism evidence="3 4">
    <name type="scientific">Dorea longicatena</name>
    <dbReference type="NCBI Taxonomy" id="88431"/>
    <lineage>
        <taxon>Bacteria</taxon>
        <taxon>Bacillati</taxon>
        <taxon>Bacillota</taxon>
        <taxon>Clostridia</taxon>
        <taxon>Lachnospirales</taxon>
        <taxon>Lachnospiraceae</taxon>
        <taxon>Dorea</taxon>
    </lineage>
</organism>
<evidence type="ECO:0000256" key="2">
    <source>
        <dbReference type="HAMAP-Rule" id="MF_00048"/>
    </source>
</evidence>
<dbReference type="OrthoDB" id="9802516at2"/>
<dbReference type="NCBIfam" id="NF009150">
    <property type="entry name" value="PRK12497.1-3"/>
    <property type="match status" value="1"/>
</dbReference>
<accession>A0A173SYE1</accession>
<dbReference type="Gene3D" id="3.40.1350.10">
    <property type="match status" value="1"/>
</dbReference>
<dbReference type="RefSeq" id="WP_055213965.1">
    <property type="nucleotide sequence ID" value="NZ_CYXO01000006.1"/>
</dbReference>
<comment type="similarity">
    <text evidence="1 2">Belongs to the UPF0102 family.</text>
</comment>
<gene>
    <name evidence="3" type="ORF">ERS852573_01260</name>
</gene>
<reference evidence="3 4" key="1">
    <citation type="submission" date="2015-09" db="EMBL/GenBank/DDBJ databases">
        <authorList>
            <consortium name="Pathogen Informatics"/>
        </authorList>
    </citation>
    <scope>NUCLEOTIDE SEQUENCE [LARGE SCALE GENOMIC DNA]</scope>
    <source>
        <strain evidence="3 4">2789STDY5834961</strain>
    </source>
</reference>
<evidence type="ECO:0000313" key="4">
    <source>
        <dbReference type="Proteomes" id="UP000095597"/>
    </source>
</evidence>
<dbReference type="EMBL" id="CYXO01000006">
    <property type="protein sequence ID" value="CUM95016.1"/>
    <property type="molecule type" value="Genomic_DNA"/>
</dbReference>
<dbReference type="InterPro" id="IPR011856">
    <property type="entry name" value="tRNA_endonuc-like_dom_sf"/>
</dbReference>
<evidence type="ECO:0000256" key="1">
    <source>
        <dbReference type="ARBA" id="ARBA00006738"/>
    </source>
</evidence>
<protein>
    <recommendedName>
        <fullName evidence="2">UPF0102 protein ERS852573_01260</fullName>
    </recommendedName>
</protein>
<dbReference type="AlphaFoldDB" id="A0A173SYE1"/>
<dbReference type="InterPro" id="IPR003509">
    <property type="entry name" value="UPF0102_YraN-like"/>
</dbReference>
<dbReference type="InterPro" id="IPR011335">
    <property type="entry name" value="Restrct_endonuc-II-like"/>
</dbReference>
<name>A0A173SYE1_9FIRM</name>
<dbReference type="SUPFAM" id="SSF52980">
    <property type="entry name" value="Restriction endonuclease-like"/>
    <property type="match status" value="1"/>
</dbReference>